<proteinExistence type="predicted"/>
<accession>A0A0E3Y5I7</accession>
<reference evidence="1" key="1">
    <citation type="submission" date="2015-04" db="EMBL/GenBank/DDBJ databases">
        <title>The Genome Sequence of Fusobacterium phage Funu2.</title>
        <authorList>
            <consortium name="The Broad Institute Genomics Platform"/>
            <person name="Earl A."/>
            <person name="Allen-Vercoe E."/>
            <person name="Daigneault M."/>
            <person name="Young S."/>
            <person name="Zeng Q."/>
            <person name="Gargeya S."/>
            <person name="Fitzgerald M."/>
            <person name="Abouelleil A."/>
            <person name="Alvarado L."/>
            <person name="Chapman S."/>
            <person name="Gainer-Dewar J."/>
            <person name="Goldberg J."/>
            <person name="Griggs A."/>
            <person name="Gujja S."/>
            <person name="Hansen M."/>
            <person name="Howarth C."/>
            <person name="Imamovic A."/>
            <person name="Ireland A."/>
            <person name="Larimer J."/>
            <person name="McCowan C."/>
            <person name="Murphy C."/>
            <person name="Pearson M."/>
            <person name="Poon T."/>
            <person name="Priest M."/>
            <person name="Roberts A."/>
            <person name="Saif S."/>
            <person name="Shea T."/>
            <person name="Sykes S."/>
            <person name="Wortman J."/>
            <person name="Nusbaum C."/>
            <person name="Birren B."/>
        </authorList>
    </citation>
    <scope>NUCLEOTIDE SEQUENCE</scope>
</reference>
<sequence>MLNIKVNKYGVFFELNGEIIKLDDKVVDDLAKKIVSYICYRDKKEIMIFSDKEKIGL</sequence>
<protein>
    <submittedName>
        <fullName evidence="1">Uncharacterized protein</fullName>
    </submittedName>
</protein>
<organism evidence="1">
    <name type="scientific">Fusobacterium phage Funu2</name>
    <dbReference type="NCBI Taxonomy" id="1640978"/>
    <lineage>
        <taxon>Viruses</taxon>
        <taxon>Duplodnaviria</taxon>
        <taxon>Heunggongvirae</taxon>
        <taxon>Uroviricota</taxon>
        <taxon>Caudoviricetes</taxon>
    </lineage>
</organism>
<evidence type="ECO:0000313" key="1">
    <source>
        <dbReference type="EMBL" id="AKC57618.1"/>
    </source>
</evidence>
<name>A0A0E3Y5I7_9CAUD</name>
<gene>
    <name evidence="1" type="ORF">HMPREF1994_00059</name>
</gene>
<dbReference type="EMBL" id="KR131711">
    <property type="protein sequence ID" value="AKC57618.1"/>
    <property type="molecule type" value="Genomic_DNA"/>
</dbReference>